<organism evidence="3 4">
    <name type="scientific">Nematostella vectensis</name>
    <name type="common">Starlet sea anemone</name>
    <dbReference type="NCBI Taxonomy" id="45351"/>
    <lineage>
        <taxon>Eukaryota</taxon>
        <taxon>Metazoa</taxon>
        <taxon>Cnidaria</taxon>
        <taxon>Anthozoa</taxon>
        <taxon>Hexacorallia</taxon>
        <taxon>Actiniaria</taxon>
        <taxon>Edwardsiidae</taxon>
        <taxon>Nematostella</taxon>
    </lineage>
</organism>
<dbReference type="PhylomeDB" id="A7RRA5"/>
<accession>A7RRA5</accession>
<dbReference type="Pfam" id="PF13621">
    <property type="entry name" value="Cupin_8"/>
    <property type="match status" value="1"/>
</dbReference>
<dbReference type="PANTHER" id="PTHR12480">
    <property type="entry name" value="ARGININE DEMETHYLASE AND LYSYL-HYDROXYLASE JMJD"/>
    <property type="match status" value="1"/>
</dbReference>
<name>A7RRA5_NEMVE</name>
<evidence type="ECO:0000313" key="4">
    <source>
        <dbReference type="Proteomes" id="UP000001593"/>
    </source>
</evidence>
<dbReference type="InterPro" id="IPR041667">
    <property type="entry name" value="Cupin_8"/>
</dbReference>
<keyword evidence="1" id="KW-0732">Signal</keyword>
<dbReference type="Proteomes" id="UP000001593">
    <property type="component" value="Unassembled WGS sequence"/>
</dbReference>
<dbReference type="InParanoid" id="A7RRA5"/>
<dbReference type="Gene3D" id="2.60.120.650">
    <property type="entry name" value="Cupin"/>
    <property type="match status" value="1"/>
</dbReference>
<dbReference type="AlphaFoldDB" id="A7RRA5"/>
<reference evidence="3 4" key="1">
    <citation type="journal article" date="2007" name="Science">
        <title>Sea anemone genome reveals ancestral eumetazoan gene repertoire and genomic organization.</title>
        <authorList>
            <person name="Putnam N.H."/>
            <person name="Srivastava M."/>
            <person name="Hellsten U."/>
            <person name="Dirks B."/>
            <person name="Chapman J."/>
            <person name="Salamov A."/>
            <person name="Terry A."/>
            <person name="Shapiro H."/>
            <person name="Lindquist E."/>
            <person name="Kapitonov V.V."/>
            <person name="Jurka J."/>
            <person name="Genikhovich G."/>
            <person name="Grigoriev I.V."/>
            <person name="Lucas S.M."/>
            <person name="Steele R.E."/>
            <person name="Finnerty J.R."/>
            <person name="Technau U."/>
            <person name="Martindale M.Q."/>
            <person name="Rokhsar D.S."/>
        </authorList>
    </citation>
    <scope>NUCLEOTIDE SEQUENCE [LARGE SCALE GENOMIC DNA]</scope>
    <source>
        <strain evidence="4">CH2 X CH6</strain>
    </source>
</reference>
<sequence>MSKQLNYLLKFLLGLWLVLESEGTCKSSNTIKVIEPVSDTQWFIAANSHRVAWTQSGRSFRWNIFLFNAKGDTVADIAKMLSEYEDGEMGFDWLVPERIESGRHAVKVEVDGDEGCFGTSQEFTITEGSPSQAEVFLPPSTNILDVTSLTNSSDPSPTLPHEQKHMRRLKVEAENFAGINMSDYWPSSVHCTIKRVSNPSREEFLENFINPGIPAIITQAIDDWPAMTMWDFDKLEGHLTKGVKVNILDHPSPYKRWNSLRQNLAASLRDPPQVHMTDFHTVYPQLMADVRQMDIFPDNADYMQFVDEDIKPAQLSLQMAPQRSGYHWRVEQYNGSLWSALVRGHKRWGLYPPSVYFPPGVVHNNHRAQDSQSSEPFTWWAHTQPRLRADRRPSECVQKPGEILYIPSGWWWSHINLEDTITLQRWFCDRRSLRACLDELKEQSDTSPKNYSGDIFVQLRHHLKTHSPEFLTADDDDQFQSPVSGKGRTYEEWERDLVAERWQEYFGKYEIGVNSGEFDDQ</sequence>
<feature type="signal peptide" evidence="1">
    <location>
        <begin position="1"/>
        <end position="23"/>
    </location>
</feature>
<proteinExistence type="predicted"/>
<protein>
    <recommendedName>
        <fullName evidence="2">JmjC domain-containing protein</fullName>
    </recommendedName>
</protein>
<evidence type="ECO:0000256" key="1">
    <source>
        <dbReference type="SAM" id="SignalP"/>
    </source>
</evidence>
<evidence type="ECO:0000259" key="2">
    <source>
        <dbReference type="PROSITE" id="PS51184"/>
    </source>
</evidence>
<dbReference type="PANTHER" id="PTHR12480:SF35">
    <property type="entry name" value="TRANSCRIPTION FACTOR JUMONJI, JMJC DOMAIN-CONTAINING PROTEIN"/>
    <property type="match status" value="1"/>
</dbReference>
<feature type="domain" description="JmjC" evidence="2">
    <location>
        <begin position="288"/>
        <end position="444"/>
    </location>
</feature>
<dbReference type="SUPFAM" id="SSF51197">
    <property type="entry name" value="Clavaminate synthase-like"/>
    <property type="match status" value="1"/>
</dbReference>
<evidence type="ECO:0000313" key="3">
    <source>
        <dbReference type="EMBL" id="EDO45976.1"/>
    </source>
</evidence>
<dbReference type="KEGG" id="nve:5517996"/>
<dbReference type="PROSITE" id="PS51184">
    <property type="entry name" value="JMJC"/>
    <property type="match status" value="1"/>
</dbReference>
<feature type="chain" id="PRO_5002712019" description="JmjC domain-containing protein" evidence="1">
    <location>
        <begin position="24"/>
        <end position="521"/>
    </location>
</feature>
<dbReference type="HOGENOM" id="CLU_523061_0_0_1"/>
<dbReference type="OMA" id="PSGWWWS"/>
<dbReference type="eggNOG" id="KOG2130">
    <property type="taxonomic scope" value="Eukaryota"/>
</dbReference>
<dbReference type="OrthoDB" id="5986726at2759"/>
<dbReference type="InterPro" id="IPR050910">
    <property type="entry name" value="JMJD6_ArgDemeth/LysHydrox"/>
</dbReference>
<gene>
    <name evidence="3" type="ORF">NEMVEDRAFT_v1g200946</name>
</gene>
<dbReference type="EMBL" id="DS469531">
    <property type="protein sequence ID" value="EDO45976.1"/>
    <property type="molecule type" value="Genomic_DNA"/>
</dbReference>
<dbReference type="InterPro" id="IPR003347">
    <property type="entry name" value="JmjC_dom"/>
</dbReference>
<keyword evidence="4" id="KW-1185">Reference proteome</keyword>